<organism evidence="5 6">
    <name type="scientific">Ramlibacter alkalitolerans</name>
    <dbReference type="NCBI Taxonomy" id="2039631"/>
    <lineage>
        <taxon>Bacteria</taxon>
        <taxon>Pseudomonadati</taxon>
        <taxon>Pseudomonadota</taxon>
        <taxon>Betaproteobacteria</taxon>
        <taxon>Burkholderiales</taxon>
        <taxon>Comamonadaceae</taxon>
        <taxon>Ramlibacter</taxon>
    </lineage>
</organism>
<keyword evidence="6" id="KW-1185">Reference proteome</keyword>
<evidence type="ECO:0000313" key="6">
    <source>
        <dbReference type="Proteomes" id="UP000622707"/>
    </source>
</evidence>
<dbReference type="Pfam" id="PF01558">
    <property type="entry name" value="POR"/>
    <property type="match status" value="1"/>
</dbReference>
<reference evidence="5 6" key="1">
    <citation type="journal article" date="2017" name="Int. J. Syst. Evol. Microbiol.">
        <title>Ramlibacter alkalitolerans sp. nov., alkali-tolerant bacterium isolated from soil of ginseng.</title>
        <authorList>
            <person name="Lee D.H."/>
            <person name="Cha C.J."/>
        </authorList>
    </citation>
    <scope>NUCLEOTIDE SEQUENCE [LARGE SCALE GENOMIC DNA]</scope>
    <source>
        <strain evidence="5 6">KACC 19305</strain>
    </source>
</reference>
<evidence type="ECO:0000259" key="3">
    <source>
        <dbReference type="Pfam" id="PF01558"/>
    </source>
</evidence>
<dbReference type="Proteomes" id="UP000622707">
    <property type="component" value="Unassembled WGS sequence"/>
</dbReference>
<protein>
    <submittedName>
        <fullName evidence="5">Indolepyruvate oxidoreductase subunit beta family protein</fullName>
    </submittedName>
</protein>
<evidence type="ECO:0000259" key="4">
    <source>
        <dbReference type="Pfam" id="PF20169"/>
    </source>
</evidence>
<accession>A0ABS1JSG8</accession>
<dbReference type="EMBL" id="JAEQND010000010">
    <property type="protein sequence ID" value="MBL0427116.1"/>
    <property type="molecule type" value="Genomic_DNA"/>
</dbReference>
<evidence type="ECO:0000256" key="1">
    <source>
        <dbReference type="ARBA" id="ARBA00023002"/>
    </source>
</evidence>
<name>A0ABS1JSG8_9BURK</name>
<sequence length="527" mass="56133">MSARPVIPAGSGTPAGSVIPAQAGIQNAPRAISIALLAMGGEGGGVLADWLVDLAEHNGFVAQATSVPGVAQRTGATLYYIEMFPRDAVPPGAQPVLALAPVPGEVDVVIASELMEAGRALQRGLVTPARTTLVASTHRVYSMTERTAMGDGRVDADKLLQGARAAARRFVQADFAQLAEQAGAPITPALCGALAASGAMPFTREQFEETIRRGGVGVEGSLRAFAAGFDAGLDSRLRGNDGKGRGKDGDGGGKSEAVATRLGPRLADLETRITAEFPASAHAILRAGVLRLADYQDPPYAAQYLDRLAALRDAAPELLQDTARHLALWMSYEDAIRVADLKTRRSRFARVASEVRLDGKQVLEIGEFMHPRLQEIADILPAGVGRWLLSSPFARGVVQPFTRKGRVVRTSTLSGYLLLYAIAALRPLRPRSLRFQQEQERIAQWLAHIQRLAGTQPALALEVARAQRLVKGYGDTHARGWASFERLMATLPRLESSADAGARMRNLAQAALADESGAALERELASL</sequence>
<dbReference type="NCBIfam" id="NF006179">
    <property type="entry name" value="PRK08312.1"/>
    <property type="match status" value="1"/>
</dbReference>
<gene>
    <name evidence="5" type="ORF">JI746_18520</name>
</gene>
<feature type="domain" description="DUF6537" evidence="4">
    <location>
        <begin position="282"/>
        <end position="489"/>
    </location>
</feature>
<keyword evidence="1" id="KW-0560">Oxidoreductase</keyword>
<evidence type="ECO:0000313" key="5">
    <source>
        <dbReference type="EMBL" id="MBL0427116.1"/>
    </source>
</evidence>
<feature type="domain" description="Pyruvate/ketoisovalerate oxidoreductase catalytic" evidence="3">
    <location>
        <begin position="40"/>
        <end position="230"/>
    </location>
</feature>
<dbReference type="InterPro" id="IPR046667">
    <property type="entry name" value="DUF6537"/>
</dbReference>
<dbReference type="InterPro" id="IPR002869">
    <property type="entry name" value="Pyrv_flavodox_OxRed_cen"/>
</dbReference>
<comment type="caution">
    <text evidence="5">The sequence shown here is derived from an EMBL/GenBank/DDBJ whole genome shotgun (WGS) entry which is preliminary data.</text>
</comment>
<dbReference type="Gene3D" id="3.40.920.10">
    <property type="entry name" value="Pyruvate-ferredoxin oxidoreductase, PFOR, domain III"/>
    <property type="match status" value="1"/>
</dbReference>
<dbReference type="InterPro" id="IPR019752">
    <property type="entry name" value="Pyrv/ketoisovalerate_OxRed_cat"/>
</dbReference>
<feature type="region of interest" description="Disordered" evidence="2">
    <location>
        <begin position="237"/>
        <end position="257"/>
    </location>
</feature>
<feature type="compositionally biased region" description="Basic and acidic residues" evidence="2">
    <location>
        <begin position="237"/>
        <end position="253"/>
    </location>
</feature>
<proteinExistence type="predicted"/>
<evidence type="ECO:0000256" key="2">
    <source>
        <dbReference type="SAM" id="MobiDB-lite"/>
    </source>
</evidence>
<dbReference type="Pfam" id="PF20169">
    <property type="entry name" value="DUF6537"/>
    <property type="match status" value="1"/>
</dbReference>